<dbReference type="AlphaFoldDB" id="A0A326U6F9"/>
<dbReference type="Proteomes" id="UP000248806">
    <property type="component" value="Unassembled WGS sequence"/>
</dbReference>
<organism evidence="1 2">
    <name type="scientific">Thermosporothrix hazakensis</name>
    <dbReference type="NCBI Taxonomy" id="644383"/>
    <lineage>
        <taxon>Bacteria</taxon>
        <taxon>Bacillati</taxon>
        <taxon>Chloroflexota</taxon>
        <taxon>Ktedonobacteria</taxon>
        <taxon>Ktedonobacterales</taxon>
        <taxon>Thermosporotrichaceae</taxon>
        <taxon>Thermosporothrix</taxon>
    </lineage>
</organism>
<proteinExistence type="predicted"/>
<keyword evidence="2" id="KW-1185">Reference proteome</keyword>
<dbReference type="EMBL" id="QKUF01000043">
    <property type="protein sequence ID" value="PZW19718.1"/>
    <property type="molecule type" value="Genomic_DNA"/>
</dbReference>
<gene>
    <name evidence="1" type="ORF">EI42_05946</name>
</gene>
<name>A0A326U6F9_THEHA</name>
<sequence>MRVDQEERISQLKGKQNRLNRNVLVFSREEKEEMGESPSTAPIIPYG</sequence>
<comment type="caution">
    <text evidence="1">The sequence shown here is derived from an EMBL/GenBank/DDBJ whole genome shotgun (WGS) entry which is preliminary data.</text>
</comment>
<evidence type="ECO:0000313" key="1">
    <source>
        <dbReference type="EMBL" id="PZW19718.1"/>
    </source>
</evidence>
<reference evidence="1 2" key="1">
    <citation type="submission" date="2018-06" db="EMBL/GenBank/DDBJ databases">
        <title>Genomic Encyclopedia of Archaeal and Bacterial Type Strains, Phase II (KMG-II): from individual species to whole genera.</title>
        <authorList>
            <person name="Goeker M."/>
        </authorList>
    </citation>
    <scope>NUCLEOTIDE SEQUENCE [LARGE SCALE GENOMIC DNA]</scope>
    <source>
        <strain evidence="1 2">ATCC BAA-1881</strain>
    </source>
</reference>
<protein>
    <submittedName>
        <fullName evidence="1">Uncharacterized protein</fullName>
    </submittedName>
</protein>
<evidence type="ECO:0000313" key="2">
    <source>
        <dbReference type="Proteomes" id="UP000248806"/>
    </source>
</evidence>
<accession>A0A326U6F9</accession>